<dbReference type="GeneID" id="103319480"/>
<evidence type="ECO:0000313" key="2">
    <source>
        <dbReference type="Proteomes" id="UP000694861"/>
    </source>
</evidence>
<dbReference type="RefSeq" id="XP_008219246.1">
    <property type="nucleotide sequence ID" value="XM_008221024.2"/>
</dbReference>
<proteinExistence type="predicted"/>
<evidence type="ECO:0000313" key="3">
    <source>
        <dbReference type="RefSeq" id="XP_008219246.1"/>
    </source>
</evidence>
<dbReference type="Proteomes" id="UP000694861">
    <property type="component" value="Linkage group LG2"/>
</dbReference>
<feature type="compositionally biased region" description="Pro residues" evidence="1">
    <location>
        <begin position="259"/>
        <end position="269"/>
    </location>
</feature>
<keyword evidence="2" id="KW-1185">Reference proteome</keyword>
<dbReference type="InterPro" id="IPR039292">
    <property type="entry name" value="SICKLE"/>
</dbReference>
<organism evidence="2 3">
    <name type="scientific">Prunus mume</name>
    <name type="common">Japanese apricot</name>
    <name type="synonym">Armeniaca mume</name>
    <dbReference type="NCBI Taxonomy" id="102107"/>
    <lineage>
        <taxon>Eukaryota</taxon>
        <taxon>Viridiplantae</taxon>
        <taxon>Streptophyta</taxon>
        <taxon>Embryophyta</taxon>
        <taxon>Tracheophyta</taxon>
        <taxon>Spermatophyta</taxon>
        <taxon>Magnoliopsida</taxon>
        <taxon>eudicotyledons</taxon>
        <taxon>Gunneridae</taxon>
        <taxon>Pentapetalae</taxon>
        <taxon>rosids</taxon>
        <taxon>fabids</taxon>
        <taxon>Rosales</taxon>
        <taxon>Rosaceae</taxon>
        <taxon>Amygdaloideae</taxon>
        <taxon>Amygdaleae</taxon>
        <taxon>Prunus</taxon>
    </lineage>
</organism>
<reference evidence="3" key="2">
    <citation type="submission" date="2025-08" db="UniProtKB">
        <authorList>
            <consortium name="RefSeq"/>
        </authorList>
    </citation>
    <scope>IDENTIFICATION</scope>
</reference>
<accession>A0ABM0N429</accession>
<dbReference type="PANTHER" id="PTHR36054">
    <property type="entry name" value="PROTEIN SICKLE"/>
    <property type="match status" value="1"/>
</dbReference>
<feature type="compositionally biased region" description="Polar residues" evidence="1">
    <location>
        <begin position="125"/>
        <end position="135"/>
    </location>
</feature>
<feature type="compositionally biased region" description="Basic and acidic residues" evidence="1">
    <location>
        <begin position="1"/>
        <end position="18"/>
    </location>
</feature>
<evidence type="ECO:0000256" key="1">
    <source>
        <dbReference type="SAM" id="MobiDB-lite"/>
    </source>
</evidence>
<gene>
    <name evidence="3" type="primary">LOC103319480</name>
</gene>
<name>A0ABM0N429_PRUMU</name>
<feature type="region of interest" description="Disordered" evidence="1">
    <location>
        <begin position="158"/>
        <end position="349"/>
    </location>
</feature>
<feature type="compositionally biased region" description="Low complexity" evidence="1">
    <location>
        <begin position="298"/>
        <end position="310"/>
    </location>
</feature>
<dbReference type="Pfam" id="PF15502">
    <property type="entry name" value="MPLKIP"/>
    <property type="match status" value="1"/>
</dbReference>
<protein>
    <submittedName>
        <fullName evidence="3">Collagen alpha-1(III) chain</fullName>
    </submittedName>
</protein>
<reference evidence="2" key="1">
    <citation type="journal article" date="2012" name="Nat. Commun.">
        <title>The genome of Prunus mume.</title>
        <authorList>
            <person name="Zhang Q."/>
            <person name="Chen W."/>
            <person name="Sun L."/>
            <person name="Zhao F."/>
            <person name="Huang B."/>
            <person name="Yang W."/>
            <person name="Tao Y."/>
            <person name="Wang J."/>
            <person name="Yuan Z."/>
            <person name="Fan G."/>
            <person name="Xing Z."/>
            <person name="Han C."/>
            <person name="Pan H."/>
            <person name="Zhong X."/>
            <person name="Shi W."/>
            <person name="Liang X."/>
            <person name="Du D."/>
            <person name="Sun F."/>
            <person name="Xu Z."/>
            <person name="Hao R."/>
            <person name="Lv T."/>
            <person name="Lv Y."/>
            <person name="Zheng Z."/>
            <person name="Sun M."/>
            <person name="Luo L."/>
            <person name="Cai M."/>
            <person name="Gao Y."/>
            <person name="Wang J."/>
            <person name="Yin Y."/>
            <person name="Xu X."/>
            <person name="Cheng T."/>
            <person name="Wang J."/>
        </authorList>
    </citation>
    <scope>NUCLEOTIDE SEQUENCE [LARGE SCALE GENOMIC DNA]</scope>
</reference>
<dbReference type="InterPro" id="IPR028265">
    <property type="entry name" value="TTDN1/SICKLE"/>
</dbReference>
<feature type="region of interest" description="Disordered" evidence="1">
    <location>
        <begin position="80"/>
        <end position="135"/>
    </location>
</feature>
<feature type="compositionally biased region" description="Low complexity" evidence="1">
    <location>
        <begin position="195"/>
        <end position="210"/>
    </location>
</feature>
<feature type="compositionally biased region" description="Polar residues" evidence="1">
    <location>
        <begin position="82"/>
        <end position="94"/>
    </location>
</feature>
<keyword evidence="3" id="KW-0176">Collagen</keyword>
<feature type="region of interest" description="Disordered" evidence="1">
    <location>
        <begin position="1"/>
        <end position="35"/>
    </location>
</feature>
<dbReference type="PANTHER" id="PTHR36054:SF2">
    <property type="entry name" value="PROTEIN SICKLE"/>
    <property type="match status" value="1"/>
</dbReference>
<feature type="compositionally biased region" description="Polar residues" evidence="1">
    <location>
        <begin position="388"/>
        <end position="408"/>
    </location>
</feature>
<sequence>MDESEKRKERLRAMRTEAEEAEASHSVTTSAVPGYLSNPLAEDSAAIPVHEEPCAPSRFDFYTDPMAAFSSDTKRVKVGNQIAPSNFGRSNTGGSPMARTGGSPMARHSSPLSGGPRNPEMTAPPSHQFQSNYSPDQRMYQVQQGFCQNFGPQRNPIGIVRPFPMHHGNPPEVWNGAEGAANYSFPSDPSRECRFPGPGFRPPGSLGFRPPGSPVLGPQGSSGFGPPGSPGFRPPGSPGFRPPGSPGFGPQGSSVFGPPGSPGFRPPASPGFRPLGSPGSNSGQGRGHWRSNSPSPRSVHGGNTSPSSSSGRGGGHWSTNPGSGRRGGRGLGSHGRSTMEKQLGPERYYNDSMVEDPWKFLKPVIWKGVDTPMKRYYSPGSSKPPIEKSSSTKDASISEGSNKSTSQPSLAEYLAASFNDAVKDTPTT</sequence>
<feature type="compositionally biased region" description="Pro residues" evidence="1">
    <location>
        <begin position="227"/>
        <end position="245"/>
    </location>
</feature>
<feature type="region of interest" description="Disordered" evidence="1">
    <location>
        <begin position="371"/>
        <end position="408"/>
    </location>
</feature>